<keyword evidence="1" id="KW-1133">Transmembrane helix</keyword>
<dbReference type="InterPro" id="IPR036397">
    <property type="entry name" value="RNaseH_sf"/>
</dbReference>
<dbReference type="Proteomes" id="UP000694865">
    <property type="component" value="Unplaced"/>
</dbReference>
<accession>A0ABM0M7W8</accession>
<dbReference type="GeneID" id="102800626"/>
<feature type="transmembrane region" description="Helical" evidence="1">
    <location>
        <begin position="64"/>
        <end position="85"/>
    </location>
</feature>
<dbReference type="RefSeq" id="XP_006816109.1">
    <property type="nucleotide sequence ID" value="XM_006816046.1"/>
</dbReference>
<dbReference type="InterPro" id="IPR013520">
    <property type="entry name" value="Ribonucl_H"/>
</dbReference>
<evidence type="ECO:0000313" key="4">
    <source>
        <dbReference type="RefSeq" id="XP_006816109.1"/>
    </source>
</evidence>
<dbReference type="Pfam" id="PF00929">
    <property type="entry name" value="RNase_T"/>
    <property type="match status" value="1"/>
</dbReference>
<evidence type="ECO:0000313" key="3">
    <source>
        <dbReference type="Proteomes" id="UP000694865"/>
    </source>
</evidence>
<evidence type="ECO:0000259" key="2">
    <source>
        <dbReference type="Pfam" id="PF00929"/>
    </source>
</evidence>
<name>A0ABM0M7W8_SACKO</name>
<dbReference type="InterPro" id="IPR012337">
    <property type="entry name" value="RNaseH-like_sf"/>
</dbReference>
<gene>
    <name evidence="4" type="primary">LOC102800626</name>
</gene>
<evidence type="ECO:0000256" key="1">
    <source>
        <dbReference type="SAM" id="Phobius"/>
    </source>
</evidence>
<keyword evidence="3" id="KW-1185">Reference proteome</keyword>
<sequence>MYSNGVKRAKTAEEKREKERMQKRLIWVDCEMTGLEVDTCRLIEIAVVITEGDLSIVEEYPSSISIVYTLFGSLIIIWWGILNYIEGAGVLGFRRWYPDVYAKSPIKRAEHRAIDDIRESIKELQYYQQAIFKNPAHVTIPFYGDKTSTK</sequence>
<keyword evidence="1" id="KW-0472">Membrane</keyword>
<protein>
    <submittedName>
        <fullName evidence="4">Oligoribonuclease, mitochondrial-like</fullName>
    </submittedName>
</protein>
<reference evidence="4" key="1">
    <citation type="submission" date="2025-08" db="UniProtKB">
        <authorList>
            <consortium name="RefSeq"/>
        </authorList>
    </citation>
    <scope>IDENTIFICATION</scope>
    <source>
        <tissue evidence="4">Testes</tissue>
    </source>
</reference>
<dbReference type="Gene3D" id="3.30.420.10">
    <property type="entry name" value="Ribonuclease H-like superfamily/Ribonuclease H"/>
    <property type="match status" value="2"/>
</dbReference>
<dbReference type="SUPFAM" id="SSF53098">
    <property type="entry name" value="Ribonuclease H-like"/>
    <property type="match status" value="1"/>
</dbReference>
<keyword evidence="1" id="KW-0812">Transmembrane</keyword>
<organism evidence="3 4">
    <name type="scientific">Saccoglossus kowalevskii</name>
    <name type="common">Acorn worm</name>
    <dbReference type="NCBI Taxonomy" id="10224"/>
    <lineage>
        <taxon>Eukaryota</taxon>
        <taxon>Metazoa</taxon>
        <taxon>Hemichordata</taxon>
        <taxon>Enteropneusta</taxon>
        <taxon>Harrimaniidae</taxon>
        <taxon>Saccoglossus</taxon>
    </lineage>
</organism>
<feature type="domain" description="Exonuclease" evidence="2">
    <location>
        <begin position="26"/>
        <end position="60"/>
    </location>
</feature>
<proteinExistence type="predicted"/>